<evidence type="ECO:0000256" key="5">
    <source>
        <dbReference type="ARBA" id="ARBA00022692"/>
    </source>
</evidence>
<dbReference type="InterPro" id="IPR018076">
    <property type="entry name" value="T2SS_GspF_dom"/>
</dbReference>
<evidence type="ECO:0000256" key="2">
    <source>
        <dbReference type="ARBA" id="ARBA00005745"/>
    </source>
</evidence>
<evidence type="ECO:0000256" key="7">
    <source>
        <dbReference type="ARBA" id="ARBA00023136"/>
    </source>
</evidence>
<dbReference type="AlphaFoldDB" id="A0A1G2HLY5"/>
<dbReference type="GO" id="GO:0005886">
    <property type="term" value="C:plasma membrane"/>
    <property type="evidence" value="ECO:0007669"/>
    <property type="project" value="UniProtKB-SubCell"/>
</dbReference>
<evidence type="ECO:0000313" key="10">
    <source>
        <dbReference type="EMBL" id="OGZ62908.1"/>
    </source>
</evidence>
<keyword evidence="4" id="KW-0997">Cell inner membrane</keyword>
<keyword evidence="7 8" id="KW-0472">Membrane</keyword>
<keyword evidence="3" id="KW-1003">Cell membrane</keyword>
<gene>
    <name evidence="10" type="ORF">A3H51_00465</name>
</gene>
<proteinExistence type="inferred from homology"/>
<evidence type="ECO:0000313" key="11">
    <source>
        <dbReference type="Proteomes" id="UP000178509"/>
    </source>
</evidence>
<protein>
    <recommendedName>
        <fullName evidence="9">Type II secretion system protein GspF domain-containing protein</fullName>
    </recommendedName>
</protein>
<evidence type="ECO:0000256" key="6">
    <source>
        <dbReference type="ARBA" id="ARBA00022989"/>
    </source>
</evidence>
<dbReference type="FunFam" id="1.20.81.30:FF:000001">
    <property type="entry name" value="Type II secretion system protein F"/>
    <property type="match status" value="2"/>
</dbReference>
<dbReference type="PANTHER" id="PTHR30012:SF0">
    <property type="entry name" value="TYPE II SECRETION SYSTEM PROTEIN F-RELATED"/>
    <property type="match status" value="1"/>
</dbReference>
<feature type="domain" description="Type II secretion system protein GspF" evidence="9">
    <location>
        <begin position="52"/>
        <end position="175"/>
    </location>
</feature>
<feature type="domain" description="Type II secretion system protein GspF" evidence="9">
    <location>
        <begin position="255"/>
        <end position="377"/>
    </location>
</feature>
<evidence type="ECO:0000256" key="3">
    <source>
        <dbReference type="ARBA" id="ARBA00022475"/>
    </source>
</evidence>
<dbReference type="Pfam" id="PF00482">
    <property type="entry name" value="T2SSF"/>
    <property type="match status" value="2"/>
</dbReference>
<comment type="similarity">
    <text evidence="2">Belongs to the GSP F family.</text>
</comment>
<dbReference type="PRINTS" id="PR00812">
    <property type="entry name" value="BCTERIALGSPF"/>
</dbReference>
<comment type="subcellular location">
    <subcellularLocation>
        <location evidence="1">Cell inner membrane</location>
        <topology evidence="1">Multi-pass membrane protein</topology>
    </subcellularLocation>
</comment>
<dbReference type="InterPro" id="IPR003004">
    <property type="entry name" value="GspF/PilC"/>
</dbReference>
<evidence type="ECO:0000256" key="4">
    <source>
        <dbReference type="ARBA" id="ARBA00022519"/>
    </source>
</evidence>
<dbReference type="Gene3D" id="1.20.81.30">
    <property type="entry name" value="Type II secretion system (T2SS), domain F"/>
    <property type="match status" value="2"/>
</dbReference>
<evidence type="ECO:0000256" key="1">
    <source>
        <dbReference type="ARBA" id="ARBA00004429"/>
    </source>
</evidence>
<sequence length="386" mass="42496">GIVEAANEQSALKILQGNNLIVISVSAVESAPLYLKQFKFLQRVSAKDLAIFSRQLATLFAASVPIVPSLYTLAKQVDNTKLQDALLDIAANVDGGMSLDKALEQYPDIFSNFYVQIIRAGEESGTLDKVLNYLADYTEREHRIFSKIRGSMMYPAFIMGVFLIVGTAMLVFVIPQLLSVLSQSGGQLPFITKVIAGASDFIRNQWYLLLAGLVIGLFVVIRFLRTQMGKDAWSRWQLRLPIFGKIFRNIYLFRFTESFGLLIRGGVPINISLEISANVIDNKIYKDIILDAKDKVTKGVPLSSALENYSEVSGMVTQMISVGEKTGKLDSVLENVANFYEQEVSNAIDNLVSLIEPVLIVILGAGVALLVAGILLPIYTSINTLQ</sequence>
<reference evidence="10 11" key="1">
    <citation type="journal article" date="2016" name="Nat. Commun.">
        <title>Thousands of microbial genomes shed light on interconnected biogeochemical processes in an aquifer system.</title>
        <authorList>
            <person name="Anantharaman K."/>
            <person name="Brown C.T."/>
            <person name="Hug L.A."/>
            <person name="Sharon I."/>
            <person name="Castelle C.J."/>
            <person name="Probst A.J."/>
            <person name="Thomas B.C."/>
            <person name="Singh A."/>
            <person name="Wilkins M.J."/>
            <person name="Karaoz U."/>
            <person name="Brodie E.L."/>
            <person name="Williams K.H."/>
            <person name="Hubbard S.S."/>
            <person name="Banfield J.F."/>
        </authorList>
    </citation>
    <scope>NUCLEOTIDE SEQUENCE [LARGE SCALE GENOMIC DNA]</scope>
</reference>
<dbReference type="STRING" id="1802164.A3H51_00465"/>
<keyword evidence="5 8" id="KW-0812">Transmembrane</keyword>
<feature type="transmembrane region" description="Helical" evidence="8">
    <location>
        <begin position="206"/>
        <end position="224"/>
    </location>
</feature>
<accession>A0A1G2HLY5</accession>
<comment type="caution">
    <text evidence="10">The sequence shown here is derived from an EMBL/GenBank/DDBJ whole genome shotgun (WGS) entry which is preliminary data.</text>
</comment>
<dbReference type="EMBL" id="MHOJ01000006">
    <property type="protein sequence ID" value="OGZ62908.1"/>
    <property type="molecule type" value="Genomic_DNA"/>
</dbReference>
<evidence type="ECO:0000256" key="8">
    <source>
        <dbReference type="SAM" id="Phobius"/>
    </source>
</evidence>
<feature type="transmembrane region" description="Helical" evidence="8">
    <location>
        <begin position="152"/>
        <end position="174"/>
    </location>
</feature>
<evidence type="ECO:0000259" key="9">
    <source>
        <dbReference type="Pfam" id="PF00482"/>
    </source>
</evidence>
<feature type="non-terminal residue" evidence="10">
    <location>
        <position position="1"/>
    </location>
</feature>
<dbReference type="InterPro" id="IPR042094">
    <property type="entry name" value="T2SS_GspF_sf"/>
</dbReference>
<dbReference type="PANTHER" id="PTHR30012">
    <property type="entry name" value="GENERAL SECRETION PATHWAY PROTEIN"/>
    <property type="match status" value="1"/>
</dbReference>
<organism evidence="10 11">
    <name type="scientific">Candidatus Spechtbacteria bacterium RIFCSPLOWO2_02_FULL_38_8</name>
    <dbReference type="NCBI Taxonomy" id="1802164"/>
    <lineage>
        <taxon>Bacteria</taxon>
        <taxon>Candidatus Spechtiibacteriota</taxon>
    </lineage>
</organism>
<name>A0A1G2HLY5_9BACT</name>
<dbReference type="Proteomes" id="UP000178509">
    <property type="component" value="Unassembled WGS sequence"/>
</dbReference>
<keyword evidence="6 8" id="KW-1133">Transmembrane helix</keyword>
<feature type="transmembrane region" description="Helical" evidence="8">
    <location>
        <begin position="358"/>
        <end position="379"/>
    </location>
</feature>